<name>A0A0J9VIY7_FUSO4</name>
<dbReference type="FunFam" id="3.40.50.720:FF:000084">
    <property type="entry name" value="Short-chain dehydrogenase reductase"/>
    <property type="match status" value="1"/>
</dbReference>
<evidence type="ECO:0000256" key="3">
    <source>
        <dbReference type="ARBA" id="ARBA00023002"/>
    </source>
</evidence>
<dbReference type="InterPro" id="IPR036291">
    <property type="entry name" value="NAD(P)-bd_dom_sf"/>
</dbReference>
<evidence type="ECO:0000313" key="5">
    <source>
        <dbReference type="Proteomes" id="UP000009097"/>
    </source>
</evidence>
<dbReference type="AlphaFoldDB" id="A0A0J9VIY7"/>
<evidence type="ECO:0008006" key="6">
    <source>
        <dbReference type="Google" id="ProtNLM"/>
    </source>
</evidence>
<dbReference type="EMBL" id="DS231709">
    <property type="protein sequence ID" value="KNB10775.1"/>
    <property type="molecule type" value="Genomic_DNA"/>
</dbReference>
<dbReference type="PANTHER" id="PTHR43180:SF63">
    <property type="entry name" value="DEHYDROGENASE_REDUCTASE FAMILY PROTEIN, PUTATIVE (AFU_ORTHOLOGUE AFUA_6G03520)-RELATED"/>
    <property type="match status" value="1"/>
</dbReference>
<accession>A0A0J9VIY7</accession>
<dbReference type="PRINTS" id="PR00080">
    <property type="entry name" value="SDRFAMILY"/>
</dbReference>
<keyword evidence="3" id="KW-0560">Oxidoreductase</keyword>
<dbReference type="InterPro" id="IPR002347">
    <property type="entry name" value="SDR_fam"/>
</dbReference>
<dbReference type="RefSeq" id="XP_018248820.1">
    <property type="nucleotide sequence ID" value="XM_018390374.1"/>
</dbReference>
<reference evidence="4" key="1">
    <citation type="submission" date="2007-04" db="EMBL/GenBank/DDBJ databases">
        <authorList>
            <consortium name="The Broad Institute Genome Sequencing Platform"/>
            <person name="Birren B."/>
            <person name="Lander E."/>
            <person name="Galagan J."/>
            <person name="Nusbaum C."/>
            <person name="Devon K."/>
            <person name="Ma L.-J."/>
            <person name="Jaffe D."/>
            <person name="Butler J."/>
            <person name="Alvarez P."/>
            <person name="Gnerre S."/>
            <person name="Grabherr M."/>
            <person name="Kleber M."/>
            <person name="Mauceli E."/>
            <person name="Brockman W."/>
            <person name="MacCallum I.A."/>
            <person name="Young S."/>
            <person name="LaButti K."/>
            <person name="DeCaprio D."/>
            <person name="Crawford M."/>
            <person name="Koehrsen M."/>
            <person name="Engels R."/>
            <person name="Montgomery P."/>
            <person name="Pearson M."/>
            <person name="Howarth C."/>
            <person name="Larson L."/>
            <person name="White J."/>
            <person name="O'Leary S."/>
            <person name="Kodira C."/>
            <person name="Zeng Q."/>
            <person name="Yandava C."/>
            <person name="Alvarado L."/>
            <person name="Kistler C."/>
            <person name="Shim W.-B."/>
            <person name="Kang S."/>
            <person name="Woloshuk C."/>
        </authorList>
    </citation>
    <scope>NUCLEOTIDE SEQUENCE</scope>
    <source>
        <strain evidence="4">4287</strain>
    </source>
</reference>
<reference evidence="4" key="2">
    <citation type="journal article" date="2010" name="Nature">
        <title>Comparative genomics reveals mobile pathogenicity chromosomes in Fusarium.</title>
        <authorList>
            <person name="Ma L.J."/>
            <person name="van der Does H.C."/>
            <person name="Borkovich K.A."/>
            <person name="Coleman J.J."/>
            <person name="Daboussi M.J."/>
            <person name="Di Pietro A."/>
            <person name="Dufresne M."/>
            <person name="Freitag M."/>
            <person name="Grabherr M."/>
            <person name="Henrissat B."/>
            <person name="Houterman P.M."/>
            <person name="Kang S."/>
            <person name="Shim W.B."/>
            <person name="Woloshuk C."/>
            <person name="Xie X."/>
            <person name="Xu J.R."/>
            <person name="Antoniw J."/>
            <person name="Baker S.E."/>
            <person name="Bluhm B.H."/>
            <person name="Breakspear A."/>
            <person name="Brown D.W."/>
            <person name="Butchko R.A."/>
            <person name="Chapman S."/>
            <person name="Coulson R."/>
            <person name="Coutinho P.M."/>
            <person name="Danchin E.G."/>
            <person name="Diener A."/>
            <person name="Gale L.R."/>
            <person name="Gardiner D.M."/>
            <person name="Goff S."/>
            <person name="Hammond-Kosack K.E."/>
            <person name="Hilburn K."/>
            <person name="Hua-Van A."/>
            <person name="Jonkers W."/>
            <person name="Kazan K."/>
            <person name="Kodira C.D."/>
            <person name="Koehrsen M."/>
            <person name="Kumar L."/>
            <person name="Lee Y.H."/>
            <person name="Li L."/>
            <person name="Manners J.M."/>
            <person name="Miranda-Saavedra D."/>
            <person name="Mukherjee M."/>
            <person name="Park G."/>
            <person name="Park J."/>
            <person name="Park S.Y."/>
            <person name="Proctor R.H."/>
            <person name="Regev A."/>
            <person name="Ruiz-Roldan M.C."/>
            <person name="Sain D."/>
            <person name="Sakthikumar S."/>
            <person name="Sykes S."/>
            <person name="Schwartz D.C."/>
            <person name="Turgeon B.G."/>
            <person name="Wapinski I."/>
            <person name="Yoder O."/>
            <person name="Young S."/>
            <person name="Zeng Q."/>
            <person name="Zhou S."/>
            <person name="Galagan J."/>
            <person name="Cuomo C.A."/>
            <person name="Kistler H.C."/>
            <person name="Rep M."/>
        </authorList>
    </citation>
    <scope>NUCLEOTIDE SEQUENCE [LARGE SCALE GENOMIC DNA]</scope>
    <source>
        <strain evidence="4">4287</strain>
    </source>
</reference>
<dbReference type="GeneID" id="28952340"/>
<evidence type="ECO:0000256" key="2">
    <source>
        <dbReference type="ARBA" id="ARBA00022857"/>
    </source>
</evidence>
<protein>
    <recommendedName>
        <fullName evidence="6">Glucose 1-dehydrogenase</fullName>
    </recommendedName>
</protein>
<dbReference type="Gene3D" id="3.40.50.720">
    <property type="entry name" value="NAD(P)-binding Rossmann-like Domain"/>
    <property type="match status" value="1"/>
</dbReference>
<dbReference type="CDD" id="cd05233">
    <property type="entry name" value="SDR_c"/>
    <property type="match status" value="1"/>
</dbReference>
<comment type="similarity">
    <text evidence="1">Belongs to the short-chain dehydrogenases/reductases (SDR) family.</text>
</comment>
<organism evidence="4 5">
    <name type="scientific">Fusarium oxysporum f. sp. lycopersici (strain 4287 / CBS 123668 / FGSC 9935 / NRRL 34936)</name>
    <name type="common">Fusarium vascular wilt of tomato</name>
    <dbReference type="NCBI Taxonomy" id="426428"/>
    <lineage>
        <taxon>Eukaryota</taxon>
        <taxon>Fungi</taxon>
        <taxon>Dikarya</taxon>
        <taxon>Ascomycota</taxon>
        <taxon>Pezizomycotina</taxon>
        <taxon>Sordariomycetes</taxon>
        <taxon>Hypocreomycetidae</taxon>
        <taxon>Hypocreales</taxon>
        <taxon>Nectriaceae</taxon>
        <taxon>Fusarium</taxon>
        <taxon>Fusarium oxysporum species complex</taxon>
    </lineage>
</organism>
<dbReference type="PRINTS" id="PR00081">
    <property type="entry name" value="GDHRDH"/>
</dbReference>
<dbReference type="VEuPathDB" id="FungiDB:FOXG_10904"/>
<dbReference type="Proteomes" id="UP000009097">
    <property type="component" value="Unassembled WGS sequence"/>
</dbReference>
<dbReference type="GO" id="GO:0016491">
    <property type="term" value="F:oxidoreductase activity"/>
    <property type="evidence" value="ECO:0007669"/>
    <property type="project" value="UniProtKB-KW"/>
</dbReference>
<gene>
    <name evidence="4" type="ORF">FOXG_10904</name>
</gene>
<sequence length="327" mass="35336">MTGAKPYNSNSSAVSNREPHVCMVHSIIPLPRQSYQRFINSSHRNPFIHLTMVGRLEGKNAIITGAAGGVGLESTILFLQQGASVLMTDINNAALERALNKVKSVVPDPTGRVEIKVVDVSKEEQVEAAVTHLDAWGGVDVVFNNAGIMHPKDGDSEECPESIWDLTFNVNVKGVWYGSKHAVRSLRKHGKTKGSIINTASMVAIVGAATPQVAYTASKGAVLAYTREMAIVHAREGFRFNSLCPAPLNTPMLQEFLGDDKAKRFRREVHFPTGRFGEAIEQAQAAVFLASDESSFVNAHDFVVDGGLTKAYVTPEGPATQAPRNQG</sequence>
<proteinExistence type="inferred from homology"/>
<dbReference type="Pfam" id="PF13561">
    <property type="entry name" value="adh_short_C2"/>
    <property type="match status" value="1"/>
</dbReference>
<keyword evidence="2" id="KW-0521">NADP</keyword>
<evidence type="ECO:0000313" key="4">
    <source>
        <dbReference type="EMBL" id="KNB10775.1"/>
    </source>
</evidence>
<dbReference type="OrthoDB" id="417891at2759"/>
<dbReference type="SUPFAM" id="SSF51735">
    <property type="entry name" value="NAD(P)-binding Rossmann-fold domains"/>
    <property type="match status" value="1"/>
</dbReference>
<evidence type="ECO:0000256" key="1">
    <source>
        <dbReference type="ARBA" id="ARBA00006484"/>
    </source>
</evidence>
<dbReference type="KEGG" id="fox:FOXG_10904"/>
<dbReference type="PANTHER" id="PTHR43180">
    <property type="entry name" value="3-OXOACYL-(ACYL-CARRIER-PROTEIN) REDUCTASE (AFU_ORTHOLOGUE AFUA_6G11210)"/>
    <property type="match status" value="1"/>
</dbReference>